<protein>
    <submittedName>
        <fullName evidence="2">Uncharacterized protein</fullName>
    </submittedName>
</protein>
<comment type="caution">
    <text evidence="2">The sequence shown here is derived from an EMBL/GenBank/DDBJ whole genome shotgun (WGS) entry which is preliminary data.</text>
</comment>
<keyword evidence="3" id="KW-1185">Reference proteome</keyword>
<sequence>MAAACRRDNTNDIKPGTEASTSRDTLALSTVENWHNAMASSTPIRTNNTSAPSFRLADASIDWSQAVSMPSTASNYWLIAMKGTPTFQGVGQGYRKIAFYADKHHTLHARILEFIPDANWLQRQNHITPANYTGRIFVFDEAYNLLGGRIFSEGKSIGEAKPAKTNDIQPSIHINNLQPTTDCYWVDHNYINGEGVLVIYSEQICTTTYTDIDGPYGGMDPGGSSGGFDPGHGGYATPPADSSVPSVSNLPGEEKPGIKPRQLMDCFNNVQDAGATMSVTVYVQEPQPGTYFNIGKNSVGHTAIGLTKANGSNSITQVVGFYPDATGMDKMHAPSKIVDNSILDYNVSITFNVNAVNFRHIIDYISSPPVTYDLTQFNCTNFVIEACLKGGIILPDATNTVGLSGPGGAMTAQTPAALGANLEKMNGDNINKNGGTAPSSKGACN</sequence>
<feature type="region of interest" description="Disordered" evidence="1">
    <location>
        <begin position="1"/>
        <end position="24"/>
    </location>
</feature>
<gene>
    <name evidence="2" type="ORF">BC343_11830</name>
</gene>
<proteinExistence type="predicted"/>
<evidence type="ECO:0000313" key="2">
    <source>
        <dbReference type="EMBL" id="OOQ58317.1"/>
    </source>
</evidence>
<dbReference type="Proteomes" id="UP000189739">
    <property type="component" value="Unassembled WGS sequence"/>
</dbReference>
<dbReference type="EMBL" id="MBTF01000034">
    <property type="protein sequence ID" value="OOQ58317.1"/>
    <property type="molecule type" value="Genomic_DNA"/>
</dbReference>
<dbReference type="AlphaFoldDB" id="A0A1S9PBY7"/>
<accession>A0A1S9PBY7</accession>
<dbReference type="STRING" id="1792845.BC343_11830"/>
<evidence type="ECO:0000256" key="1">
    <source>
        <dbReference type="SAM" id="MobiDB-lite"/>
    </source>
</evidence>
<evidence type="ECO:0000313" key="3">
    <source>
        <dbReference type="Proteomes" id="UP000189739"/>
    </source>
</evidence>
<feature type="compositionally biased region" description="Gly residues" evidence="1">
    <location>
        <begin position="216"/>
        <end position="234"/>
    </location>
</feature>
<reference evidence="2 3" key="1">
    <citation type="submission" date="2016-07" db="EMBL/GenBank/DDBJ databases">
        <title>Genomic analysis of zinc-resistant bacterium Mucilaginibacter pedocola TBZ30.</title>
        <authorList>
            <person name="Huang J."/>
            <person name="Tang J."/>
        </authorList>
    </citation>
    <scope>NUCLEOTIDE SEQUENCE [LARGE SCALE GENOMIC DNA]</scope>
    <source>
        <strain evidence="2 3">TBZ30</strain>
    </source>
</reference>
<name>A0A1S9PBY7_9SPHI</name>
<organism evidence="2 3">
    <name type="scientific">Mucilaginibacter pedocola</name>
    <dbReference type="NCBI Taxonomy" id="1792845"/>
    <lineage>
        <taxon>Bacteria</taxon>
        <taxon>Pseudomonadati</taxon>
        <taxon>Bacteroidota</taxon>
        <taxon>Sphingobacteriia</taxon>
        <taxon>Sphingobacteriales</taxon>
        <taxon>Sphingobacteriaceae</taxon>
        <taxon>Mucilaginibacter</taxon>
    </lineage>
</organism>
<feature type="region of interest" description="Disordered" evidence="1">
    <location>
        <begin position="216"/>
        <end position="259"/>
    </location>
</feature>
<feature type="compositionally biased region" description="Basic and acidic residues" evidence="1">
    <location>
        <begin position="1"/>
        <end position="11"/>
    </location>
</feature>